<dbReference type="InterPro" id="IPR016024">
    <property type="entry name" value="ARM-type_fold"/>
</dbReference>
<dbReference type="SUPFAM" id="SSF48371">
    <property type="entry name" value="ARM repeat"/>
    <property type="match status" value="1"/>
</dbReference>
<accession>A0A3A8Q1C0</accession>
<dbReference type="EMBL" id="RAWB01000077">
    <property type="protein sequence ID" value="RKH62559.1"/>
    <property type="molecule type" value="Genomic_DNA"/>
</dbReference>
<sequence>MTPESIVEDFAHHVAAQTDAIFRGDAKTGNKHAKKYMAALKKLRGFGDAGREALSLLFTHSRMDVRVASAAELLRYRTDEAKAVLEQAARGEGLTAFEASEVLKQWDAGVWNLDQA</sequence>
<dbReference type="AlphaFoldDB" id="A0A3A8Q1C0"/>
<dbReference type="InterPro" id="IPR042236">
    <property type="entry name" value="PI3K_accessory_sf"/>
</dbReference>
<dbReference type="Proteomes" id="UP000272888">
    <property type="component" value="Unassembled WGS sequence"/>
</dbReference>
<keyword evidence="2" id="KW-1185">Reference proteome</keyword>
<reference evidence="2" key="1">
    <citation type="submission" date="2018-09" db="EMBL/GenBank/DDBJ databases">
        <authorList>
            <person name="Livingstone P.G."/>
            <person name="Whitworth D.E."/>
        </authorList>
    </citation>
    <scope>NUCLEOTIDE SEQUENCE [LARGE SCALE GENOMIC DNA]</scope>
    <source>
        <strain evidence="2">CA051B</strain>
    </source>
</reference>
<proteinExistence type="predicted"/>
<dbReference type="RefSeq" id="WP_120643159.1">
    <property type="nucleotide sequence ID" value="NZ_RAWB01000077.1"/>
</dbReference>
<gene>
    <name evidence="1" type="ORF">D7V93_09930</name>
</gene>
<dbReference type="Gene3D" id="1.25.40.70">
    <property type="entry name" value="Phosphatidylinositol 3-kinase, accessory domain (PIK)"/>
    <property type="match status" value="1"/>
</dbReference>
<organism evidence="1 2">
    <name type="scientific">Corallococcus llansteffanensis</name>
    <dbReference type="NCBI Taxonomy" id="2316731"/>
    <lineage>
        <taxon>Bacteria</taxon>
        <taxon>Pseudomonadati</taxon>
        <taxon>Myxococcota</taxon>
        <taxon>Myxococcia</taxon>
        <taxon>Myxococcales</taxon>
        <taxon>Cystobacterineae</taxon>
        <taxon>Myxococcaceae</taxon>
        <taxon>Corallococcus</taxon>
    </lineage>
</organism>
<evidence type="ECO:0000313" key="1">
    <source>
        <dbReference type="EMBL" id="RKH62559.1"/>
    </source>
</evidence>
<name>A0A3A8Q1C0_9BACT</name>
<protein>
    <submittedName>
        <fullName evidence="1">DUF2019 domain-containing protein</fullName>
    </submittedName>
</protein>
<comment type="caution">
    <text evidence="1">The sequence shown here is derived from an EMBL/GenBank/DDBJ whole genome shotgun (WGS) entry which is preliminary data.</text>
</comment>
<evidence type="ECO:0000313" key="2">
    <source>
        <dbReference type="Proteomes" id="UP000272888"/>
    </source>
</evidence>